<dbReference type="AlphaFoldDB" id="A0AB37DDX8"/>
<keyword evidence="1" id="KW-0472">Membrane</keyword>
<evidence type="ECO:0000256" key="1">
    <source>
        <dbReference type="SAM" id="Phobius"/>
    </source>
</evidence>
<feature type="transmembrane region" description="Helical" evidence="1">
    <location>
        <begin position="16"/>
        <end position="35"/>
    </location>
</feature>
<name>A0AB37DDX8_9LACO</name>
<dbReference type="EMBL" id="CP047142">
    <property type="protein sequence ID" value="QHQ67305.1"/>
    <property type="molecule type" value="Genomic_DNA"/>
</dbReference>
<dbReference type="Proteomes" id="UP000464915">
    <property type="component" value="Chromosome"/>
</dbReference>
<keyword evidence="1" id="KW-1133">Transmembrane helix</keyword>
<organism evidence="2 3">
    <name type="scientific">Lactobacillus crispatus</name>
    <dbReference type="NCBI Taxonomy" id="47770"/>
    <lineage>
        <taxon>Bacteria</taxon>
        <taxon>Bacillati</taxon>
        <taxon>Bacillota</taxon>
        <taxon>Bacilli</taxon>
        <taxon>Lactobacillales</taxon>
        <taxon>Lactobacillaceae</taxon>
        <taxon>Lactobacillus</taxon>
    </lineage>
</organism>
<gene>
    <name evidence="2" type="ORF">GSR61_01030</name>
</gene>
<evidence type="ECO:0000313" key="3">
    <source>
        <dbReference type="Proteomes" id="UP000464915"/>
    </source>
</evidence>
<reference evidence="2 3" key="1">
    <citation type="submission" date="2019-12" db="EMBL/GenBank/DDBJ databases">
        <title>Complete Genome Sequences of Lactobacillus strains, C25 and P38, Isolated from Chicken Cecum.</title>
        <authorList>
            <person name="Hassan H.M."/>
            <person name="Mendoza M."/>
            <person name="Rezvani M."/>
            <person name="Koci M.D."/>
            <person name="Dickey A.N."/>
            <person name="Scholl E.H."/>
        </authorList>
    </citation>
    <scope>NUCLEOTIDE SEQUENCE [LARGE SCALE GENOMIC DNA]</scope>
    <source>
        <strain evidence="2 3">C25</strain>
    </source>
</reference>
<keyword evidence="1" id="KW-0812">Transmembrane</keyword>
<sequence length="51" mass="5454">MSHAKLDKTGECESRVIAWSIAISITLGAVGKFVINLAKAYAIIKKANHKG</sequence>
<evidence type="ECO:0008006" key="4">
    <source>
        <dbReference type="Google" id="ProtNLM"/>
    </source>
</evidence>
<accession>A0AB37DDX8</accession>
<protein>
    <recommendedName>
        <fullName evidence="4">Holin-like toxin</fullName>
    </recommendedName>
</protein>
<evidence type="ECO:0000313" key="2">
    <source>
        <dbReference type="EMBL" id="QHQ67305.1"/>
    </source>
</evidence>
<proteinExistence type="predicted"/>